<dbReference type="STRING" id="39777.B7L28_00910"/>
<dbReference type="AlphaFoldDB" id="A0A133S400"/>
<organism evidence="8">
    <name type="scientific">Veillonella atypica</name>
    <dbReference type="NCBI Taxonomy" id="39777"/>
    <lineage>
        <taxon>Bacteria</taxon>
        <taxon>Bacillati</taxon>
        <taxon>Bacillota</taxon>
        <taxon>Negativicutes</taxon>
        <taxon>Veillonellales</taxon>
        <taxon>Veillonellaceae</taxon>
        <taxon>Veillonella</taxon>
    </lineage>
</organism>
<dbReference type="InterPro" id="IPR006260">
    <property type="entry name" value="TonB/TolA_C"/>
</dbReference>
<proteinExistence type="predicted"/>
<keyword evidence="3 6" id="KW-1133">Transmembrane helix</keyword>
<dbReference type="Gene3D" id="3.30.1150.10">
    <property type="match status" value="1"/>
</dbReference>
<evidence type="ECO:0000256" key="2">
    <source>
        <dbReference type="ARBA" id="ARBA00022692"/>
    </source>
</evidence>
<comment type="caution">
    <text evidence="8">The sequence shown here is derived from an EMBL/GenBank/DDBJ whole genome shotgun (WGS) entry which is preliminary data.</text>
</comment>
<dbReference type="InterPro" id="IPR037682">
    <property type="entry name" value="TonB_C"/>
</dbReference>
<dbReference type="SUPFAM" id="SSF74653">
    <property type="entry name" value="TolA/TonB C-terminal domain"/>
    <property type="match status" value="1"/>
</dbReference>
<dbReference type="Proteomes" id="UP000070226">
    <property type="component" value="Unassembled WGS sequence"/>
</dbReference>
<evidence type="ECO:0000256" key="4">
    <source>
        <dbReference type="ARBA" id="ARBA00023136"/>
    </source>
</evidence>
<dbReference type="GO" id="GO:0016020">
    <property type="term" value="C:membrane"/>
    <property type="evidence" value="ECO:0007669"/>
    <property type="project" value="UniProtKB-SubCell"/>
</dbReference>
<comment type="subcellular location">
    <subcellularLocation>
        <location evidence="1">Membrane</location>
        <topology evidence="1">Single-pass membrane protein</topology>
    </subcellularLocation>
</comment>
<evidence type="ECO:0000256" key="3">
    <source>
        <dbReference type="ARBA" id="ARBA00022989"/>
    </source>
</evidence>
<evidence type="ECO:0000313" key="9">
    <source>
        <dbReference type="Proteomes" id="UP000070226"/>
    </source>
</evidence>
<dbReference type="PATRIC" id="fig|39777.7.peg.1215"/>
<sequence>MRKIINKNYSIHIFFTNRLHFAVKYFFLHLYRVLYMYIYYINFEGEQTMNILTRFACAAVLTFAVGAMMPAHADAAAGRFTEAPREVSIVKPTMPAIPNGITVADHMRVRFLINKQGKVENVFVEQSSGYGPVDEAVKAAIRQWEFTPAIGTDQKAHASIIGMTITLPKGNASAKSGNGKLTVDKSQSNDNHASDMNAKVNGPKAK</sequence>
<dbReference type="GO" id="GO:0055085">
    <property type="term" value="P:transmembrane transport"/>
    <property type="evidence" value="ECO:0007669"/>
    <property type="project" value="InterPro"/>
</dbReference>
<keyword evidence="2 6" id="KW-0812">Transmembrane</keyword>
<feature type="region of interest" description="Disordered" evidence="5">
    <location>
        <begin position="171"/>
        <end position="206"/>
    </location>
</feature>
<evidence type="ECO:0000256" key="6">
    <source>
        <dbReference type="SAM" id="Phobius"/>
    </source>
</evidence>
<dbReference type="EMBL" id="LRQT01000055">
    <property type="protein sequence ID" value="KXA63610.1"/>
    <property type="molecule type" value="Genomic_DNA"/>
</dbReference>
<evidence type="ECO:0000256" key="5">
    <source>
        <dbReference type="SAM" id="MobiDB-lite"/>
    </source>
</evidence>
<gene>
    <name evidence="8" type="ORF">HMPREF3233_01249</name>
</gene>
<keyword evidence="4 6" id="KW-0472">Membrane</keyword>
<dbReference type="Pfam" id="PF03544">
    <property type="entry name" value="TonB_C"/>
    <property type="match status" value="1"/>
</dbReference>
<evidence type="ECO:0000256" key="1">
    <source>
        <dbReference type="ARBA" id="ARBA00004167"/>
    </source>
</evidence>
<feature type="transmembrane region" description="Helical" evidence="6">
    <location>
        <begin position="21"/>
        <end position="39"/>
    </location>
</feature>
<protein>
    <submittedName>
        <fullName evidence="8">Tat pathway signal sequence domain protein</fullName>
    </submittedName>
</protein>
<feature type="transmembrane region" description="Helical" evidence="6">
    <location>
        <begin position="51"/>
        <end position="69"/>
    </location>
</feature>
<evidence type="ECO:0000259" key="7">
    <source>
        <dbReference type="PROSITE" id="PS52015"/>
    </source>
</evidence>
<evidence type="ECO:0000313" key="8">
    <source>
        <dbReference type="EMBL" id="KXA63610.1"/>
    </source>
</evidence>
<dbReference type="PROSITE" id="PS52015">
    <property type="entry name" value="TONB_CTD"/>
    <property type="match status" value="1"/>
</dbReference>
<accession>A0A133S400</accession>
<dbReference type="NCBIfam" id="TIGR01352">
    <property type="entry name" value="tonB_Cterm"/>
    <property type="match status" value="1"/>
</dbReference>
<name>A0A133S400_9FIRM</name>
<feature type="domain" description="TonB C-terminal" evidence="7">
    <location>
        <begin position="79"/>
        <end position="174"/>
    </location>
</feature>
<reference evidence="8 9" key="1">
    <citation type="submission" date="2016-01" db="EMBL/GenBank/DDBJ databases">
        <authorList>
            <person name="Oliw E.H."/>
        </authorList>
    </citation>
    <scope>NUCLEOTIDE SEQUENCE [LARGE SCALE GENOMIC DNA]</scope>
    <source>
        <strain evidence="8 9">CMW7756B</strain>
    </source>
</reference>